<dbReference type="PANTHER" id="PTHR46889:SF4">
    <property type="entry name" value="TRANSPOSASE INSO FOR INSERTION SEQUENCE ELEMENT IS911B-RELATED"/>
    <property type="match status" value="1"/>
</dbReference>
<evidence type="ECO:0000313" key="2">
    <source>
        <dbReference type="EMBL" id="MBB5191833.1"/>
    </source>
</evidence>
<dbReference type="Pfam" id="PF13276">
    <property type="entry name" value="HTH_21"/>
    <property type="match status" value="1"/>
</dbReference>
<dbReference type="InterPro" id="IPR050900">
    <property type="entry name" value="Transposase_IS3/IS150/IS904"/>
</dbReference>
<dbReference type="InterPro" id="IPR025948">
    <property type="entry name" value="HTH-like_dom"/>
</dbReference>
<gene>
    <name evidence="2" type="ORF">HNQ50_002563</name>
</gene>
<sequence>MKYRFMNDMRHHHAITTLCRILQIARAGFYAWLHQPDSSHAREDARLLELIRESWVASGGVYGSRRVLGDLREIGEVCGKHRVARIMRMHKIKAQRGYKAPRPIAGRRCWHPII</sequence>
<dbReference type="EMBL" id="JACHHN010000004">
    <property type="protein sequence ID" value="MBB5191833.1"/>
    <property type="molecule type" value="Genomic_DNA"/>
</dbReference>
<name>A0A840RHU2_9NEIS</name>
<feature type="domain" description="HTH-like" evidence="1">
    <location>
        <begin position="44"/>
        <end position="98"/>
    </location>
</feature>
<dbReference type="AlphaFoldDB" id="A0A840RHU2"/>
<evidence type="ECO:0000259" key="1">
    <source>
        <dbReference type="Pfam" id="PF13276"/>
    </source>
</evidence>
<keyword evidence="3" id="KW-1185">Reference proteome</keyword>
<reference evidence="2 3" key="1">
    <citation type="submission" date="2020-08" db="EMBL/GenBank/DDBJ databases">
        <title>Genomic Encyclopedia of Type Strains, Phase IV (KMG-IV): sequencing the most valuable type-strain genomes for metagenomic binning, comparative biology and taxonomic classification.</title>
        <authorList>
            <person name="Goeker M."/>
        </authorList>
    </citation>
    <scope>NUCLEOTIDE SEQUENCE [LARGE SCALE GENOMIC DNA]</scope>
    <source>
        <strain evidence="2 3">DSM 18233</strain>
    </source>
</reference>
<comment type="caution">
    <text evidence="2">The sequence shown here is derived from an EMBL/GenBank/DDBJ whole genome shotgun (WGS) entry which is preliminary data.</text>
</comment>
<evidence type="ECO:0000313" key="3">
    <source>
        <dbReference type="Proteomes" id="UP000543030"/>
    </source>
</evidence>
<dbReference type="Proteomes" id="UP000543030">
    <property type="component" value="Unassembled WGS sequence"/>
</dbReference>
<proteinExistence type="predicted"/>
<accession>A0A840RHU2</accession>
<dbReference type="PANTHER" id="PTHR46889">
    <property type="entry name" value="TRANSPOSASE INSF FOR INSERTION SEQUENCE IS3B-RELATED"/>
    <property type="match status" value="1"/>
</dbReference>
<organism evidence="2 3">
    <name type="scientific">Silvimonas terrae</name>
    <dbReference type="NCBI Taxonomy" id="300266"/>
    <lineage>
        <taxon>Bacteria</taxon>
        <taxon>Pseudomonadati</taxon>
        <taxon>Pseudomonadota</taxon>
        <taxon>Betaproteobacteria</taxon>
        <taxon>Neisseriales</taxon>
        <taxon>Chitinibacteraceae</taxon>
        <taxon>Silvimonas</taxon>
    </lineage>
</organism>
<protein>
    <recommendedName>
        <fullName evidence="1">HTH-like domain-containing protein</fullName>
    </recommendedName>
</protein>